<dbReference type="Proteomes" id="UP000050761">
    <property type="component" value="Unassembled WGS sequence"/>
</dbReference>
<dbReference type="WBParaSite" id="HPBE_0000857501-mRNA-1">
    <property type="protein sequence ID" value="HPBE_0000857501-mRNA-1"/>
    <property type="gene ID" value="HPBE_0000857501"/>
</dbReference>
<organism evidence="1">
    <name type="scientific">Heligmosomoides polygyrus</name>
    <name type="common">Parasitic roundworm</name>
    <dbReference type="NCBI Taxonomy" id="6339"/>
    <lineage>
        <taxon>Eukaryota</taxon>
        <taxon>Metazoa</taxon>
        <taxon>Ecdysozoa</taxon>
        <taxon>Nematoda</taxon>
        <taxon>Chromadorea</taxon>
        <taxon>Rhabditida</taxon>
        <taxon>Rhabditina</taxon>
        <taxon>Rhabditomorpha</taxon>
        <taxon>Strongyloidea</taxon>
        <taxon>Heligmosomidae</taxon>
        <taxon>Heligmosomoides</taxon>
    </lineage>
</organism>
<reference evidence="3" key="2">
    <citation type="submission" date="2019-09" db="UniProtKB">
        <authorList>
            <consortium name="WormBaseParasite"/>
        </authorList>
    </citation>
    <scope>IDENTIFICATION</scope>
</reference>
<protein>
    <submittedName>
        <fullName evidence="3">Nucleotid_trans domain-containing protein</fullName>
    </submittedName>
</protein>
<dbReference type="Gene3D" id="3.90.550.10">
    <property type="entry name" value="Spore Coat Polysaccharide Biosynthesis Protein SpsA, Chain A"/>
    <property type="match status" value="1"/>
</dbReference>
<accession>A0A3P7XQ95</accession>
<evidence type="ECO:0000313" key="2">
    <source>
        <dbReference type="Proteomes" id="UP000050761"/>
    </source>
</evidence>
<evidence type="ECO:0000313" key="1">
    <source>
        <dbReference type="EMBL" id="VDO76930.1"/>
    </source>
</evidence>
<dbReference type="EMBL" id="UZAH01026191">
    <property type="protein sequence ID" value="VDO76930.1"/>
    <property type="molecule type" value="Genomic_DNA"/>
</dbReference>
<dbReference type="PANTHER" id="PTHR31562">
    <property type="entry name" value="PROTEIN CBG18972"/>
    <property type="match status" value="1"/>
</dbReference>
<dbReference type="AlphaFoldDB" id="A0A3P7XQ95"/>
<proteinExistence type="predicted"/>
<gene>
    <name evidence="1" type="ORF">HPBE_LOCUS8576</name>
</gene>
<dbReference type="PANTHER" id="PTHR31562:SF8">
    <property type="entry name" value="ALPHA-1,6-MANNOSYLTRANSFERASE"/>
    <property type="match status" value="1"/>
</dbReference>
<reference evidence="1 2" key="1">
    <citation type="submission" date="2018-11" db="EMBL/GenBank/DDBJ databases">
        <authorList>
            <consortium name="Pathogen Informatics"/>
        </authorList>
    </citation>
    <scope>NUCLEOTIDE SEQUENCE [LARGE SCALE GENOMIC DNA]</scope>
</reference>
<name>A0A3P7XQ95_HELPZ</name>
<dbReference type="InterPro" id="IPR004988">
    <property type="entry name" value="DUF273"/>
</dbReference>
<sequence length="247" mass="28396">MVQPDQEHFPFPGVINPNHCVEEWIDDRVHVLLYERFFNMEISAASYMVHNSKFAIDFLIGWANREFTLHDNWTGSDNGVLHLHVLDTVIPDAVQARENCDTVWRNATDYESYIAYVSCVKQAIGATRLWPGKIRIYRRAHAWIRDGFLTNSEWCDADFIFHGMKADNITGDSWGTVFSKMPDASLCGDGMKGWHLRPENVNSPSFRYSLANFELEEGKTYPIIAKQVFALTMPDIGKCFPNCEQYT</sequence>
<dbReference type="InterPro" id="IPR029044">
    <property type="entry name" value="Nucleotide-diphossugar_trans"/>
</dbReference>
<evidence type="ECO:0000313" key="3">
    <source>
        <dbReference type="WBParaSite" id="HPBE_0000857501-mRNA-1"/>
    </source>
</evidence>
<dbReference type="Pfam" id="PF03314">
    <property type="entry name" value="DUF273"/>
    <property type="match status" value="1"/>
</dbReference>
<keyword evidence="2" id="KW-1185">Reference proteome</keyword>
<dbReference type="OrthoDB" id="407658at2759"/>